<dbReference type="Proteomes" id="UP000202259">
    <property type="component" value="Chromosome"/>
</dbReference>
<protein>
    <recommendedName>
        <fullName evidence="2">DUF6868 domain-containing protein</fullName>
    </recommendedName>
</protein>
<keyword evidence="1" id="KW-0472">Membrane</keyword>
<dbReference type="Pfam" id="PF21742">
    <property type="entry name" value="DUF6868"/>
    <property type="match status" value="1"/>
</dbReference>
<dbReference type="InterPro" id="IPR049220">
    <property type="entry name" value="DUF6868"/>
</dbReference>
<proteinExistence type="predicted"/>
<accession>A0A222GC52</accession>
<keyword evidence="1" id="KW-1133">Transmembrane helix</keyword>
<evidence type="ECO:0000259" key="2">
    <source>
        <dbReference type="Pfam" id="PF21742"/>
    </source>
</evidence>
<dbReference type="EMBL" id="CP020465">
    <property type="protein sequence ID" value="ASP49427.1"/>
    <property type="molecule type" value="Genomic_DNA"/>
</dbReference>
<evidence type="ECO:0000256" key="1">
    <source>
        <dbReference type="SAM" id="Phobius"/>
    </source>
</evidence>
<dbReference type="RefSeq" id="WP_081153409.1">
    <property type="nucleotide sequence ID" value="NZ_CP020465.1"/>
</dbReference>
<keyword evidence="1" id="KW-0812">Transmembrane</keyword>
<dbReference type="AlphaFoldDB" id="A0A222GC52"/>
<feature type="transmembrane region" description="Helical" evidence="1">
    <location>
        <begin position="6"/>
        <end position="31"/>
    </location>
</feature>
<dbReference type="OrthoDB" id="5918912at2"/>
<evidence type="ECO:0000313" key="4">
    <source>
        <dbReference type="Proteomes" id="UP000202259"/>
    </source>
</evidence>
<sequence>MDINEITTFFGWCTVINLAVYLFSALAIIVFKRFTTNLHSKVMGIDAKALPQLYFNYLGNYKLGILIFNLAPYLALKLMV</sequence>
<evidence type="ECO:0000313" key="3">
    <source>
        <dbReference type="EMBL" id="ASP49427.1"/>
    </source>
</evidence>
<name>A0A222GC52_9GAMM</name>
<dbReference type="KEGG" id="cber:B5D82_17610"/>
<keyword evidence="4" id="KW-1185">Reference proteome</keyword>
<organism evidence="3 4">
    <name type="scientific">Cognaticolwellia beringensis</name>
    <dbReference type="NCBI Taxonomy" id="1967665"/>
    <lineage>
        <taxon>Bacteria</taxon>
        <taxon>Pseudomonadati</taxon>
        <taxon>Pseudomonadota</taxon>
        <taxon>Gammaproteobacteria</taxon>
        <taxon>Alteromonadales</taxon>
        <taxon>Colwelliaceae</taxon>
        <taxon>Cognaticolwellia</taxon>
    </lineage>
</organism>
<feature type="domain" description="DUF6868" evidence="2">
    <location>
        <begin position="1"/>
        <end position="79"/>
    </location>
</feature>
<reference evidence="3 4" key="1">
    <citation type="submission" date="2017-08" db="EMBL/GenBank/DDBJ databases">
        <title>Complete genome of Colwellia sp. NB097-1, a psychrophile bacterium ioslated from Bering Sea.</title>
        <authorList>
            <person name="Chen X."/>
        </authorList>
    </citation>
    <scope>NUCLEOTIDE SEQUENCE [LARGE SCALE GENOMIC DNA]</scope>
    <source>
        <strain evidence="3 4">NB097-1</strain>
    </source>
</reference>
<gene>
    <name evidence="3" type="ORF">B5D82_17610</name>
</gene>